<dbReference type="STRING" id="633440.SAMN05421869_103264"/>
<dbReference type="InterPro" id="IPR052906">
    <property type="entry name" value="Type_IV_Methyl-Rstrct_Enzyme"/>
</dbReference>
<proteinExistence type="predicted"/>
<feature type="domain" description="Restriction endonuclease type IV Mrr" evidence="1">
    <location>
        <begin position="181"/>
        <end position="297"/>
    </location>
</feature>
<protein>
    <submittedName>
        <fullName evidence="2">Restriction system protein</fullName>
    </submittedName>
</protein>
<dbReference type="Gene3D" id="3.40.1350.10">
    <property type="match status" value="1"/>
</dbReference>
<dbReference type="InterPro" id="IPR007560">
    <property type="entry name" value="Restrct_endonuc_IV_Mrr"/>
</dbReference>
<organism evidence="2 3">
    <name type="scientific">Nonomuraea jiangxiensis</name>
    <dbReference type="NCBI Taxonomy" id="633440"/>
    <lineage>
        <taxon>Bacteria</taxon>
        <taxon>Bacillati</taxon>
        <taxon>Actinomycetota</taxon>
        <taxon>Actinomycetes</taxon>
        <taxon>Streptosporangiales</taxon>
        <taxon>Streptosporangiaceae</taxon>
        <taxon>Nonomuraea</taxon>
    </lineage>
</organism>
<reference evidence="2 3" key="1">
    <citation type="submission" date="2016-10" db="EMBL/GenBank/DDBJ databases">
        <authorList>
            <person name="de Groot N.N."/>
        </authorList>
    </citation>
    <scope>NUCLEOTIDE SEQUENCE [LARGE SCALE GENOMIC DNA]</scope>
    <source>
        <strain evidence="2 3">CGMCC 4.6533</strain>
    </source>
</reference>
<accession>A0A1G8FB27</accession>
<dbReference type="Pfam" id="PF04471">
    <property type="entry name" value="Mrr_cat"/>
    <property type="match status" value="1"/>
</dbReference>
<name>A0A1G8FB27_9ACTN</name>
<dbReference type="Proteomes" id="UP000199202">
    <property type="component" value="Unassembled WGS sequence"/>
</dbReference>
<dbReference type="InterPro" id="IPR011856">
    <property type="entry name" value="tRNA_endonuc-like_dom_sf"/>
</dbReference>
<dbReference type="GO" id="GO:0009307">
    <property type="term" value="P:DNA restriction-modification system"/>
    <property type="evidence" value="ECO:0007669"/>
    <property type="project" value="InterPro"/>
</dbReference>
<evidence type="ECO:0000313" key="3">
    <source>
        <dbReference type="Proteomes" id="UP000199202"/>
    </source>
</evidence>
<keyword evidence="3" id="KW-1185">Reference proteome</keyword>
<dbReference type="AlphaFoldDB" id="A0A1G8FB27"/>
<dbReference type="GO" id="GO:0003677">
    <property type="term" value="F:DNA binding"/>
    <property type="evidence" value="ECO:0007669"/>
    <property type="project" value="InterPro"/>
</dbReference>
<sequence length="321" mass="36434">MPIYLLDEWRAIMRHEVAQPSPDYVVIAFPDDRIRDEYLLKVSDWPEMEIRRVLANMIGESRGANLIDKLRIQTLKAMGPGTLHPDGSSEPREFSDYERRLILALAGKGSEPVWPGLTWVLDLLPHFPRDAINALSAFLLAHAQTLPDLRIDGLSDAMTLIRYRYIIESSVARNEKVALLHSLDPRDIELLASALYSEMGYEVHITDQQKDGGFDAVAKNEQEIVYIECKNWVAKVDVATVRSFAGVVFSGEATRGVLISVSGFTDKGPMTAIEWVDDPMRRSRIKLWSGEDFVQMLNEHLGVMWHSRVDRIIANQRRFSS</sequence>
<evidence type="ECO:0000259" key="1">
    <source>
        <dbReference type="Pfam" id="PF04471"/>
    </source>
</evidence>
<dbReference type="PANTHER" id="PTHR30015:SF7">
    <property type="entry name" value="TYPE IV METHYL-DIRECTED RESTRICTION ENZYME ECOKMRR"/>
    <property type="match status" value="1"/>
</dbReference>
<dbReference type="PANTHER" id="PTHR30015">
    <property type="entry name" value="MRR RESTRICTION SYSTEM PROTEIN"/>
    <property type="match status" value="1"/>
</dbReference>
<gene>
    <name evidence="2" type="ORF">SAMN05421869_103264</name>
</gene>
<dbReference type="EMBL" id="FNDJ01000003">
    <property type="protein sequence ID" value="SDH79337.1"/>
    <property type="molecule type" value="Genomic_DNA"/>
</dbReference>
<dbReference type="SUPFAM" id="SSF52980">
    <property type="entry name" value="Restriction endonuclease-like"/>
    <property type="match status" value="1"/>
</dbReference>
<dbReference type="InterPro" id="IPR011335">
    <property type="entry name" value="Restrct_endonuc-II-like"/>
</dbReference>
<dbReference type="GO" id="GO:0015666">
    <property type="term" value="F:restriction endodeoxyribonuclease activity"/>
    <property type="evidence" value="ECO:0007669"/>
    <property type="project" value="TreeGrafter"/>
</dbReference>
<evidence type="ECO:0000313" key="2">
    <source>
        <dbReference type="EMBL" id="SDH79337.1"/>
    </source>
</evidence>